<protein>
    <submittedName>
        <fullName evidence="1">Uncharacterized protein</fullName>
    </submittedName>
</protein>
<comment type="caution">
    <text evidence="1">The sequence shown here is derived from an EMBL/GenBank/DDBJ whole genome shotgun (WGS) entry which is preliminary data.</text>
</comment>
<accession>A0ABV5CNI1</accession>
<dbReference type="RefSeq" id="WP_375733990.1">
    <property type="nucleotide sequence ID" value="NZ_JBCGDC010000023.1"/>
</dbReference>
<gene>
    <name evidence="1" type="ORF">AAFH96_10640</name>
</gene>
<keyword evidence="2" id="KW-1185">Reference proteome</keyword>
<organism evidence="1 2">
    <name type="scientific">Polymorphospora lycopeni</name>
    <dbReference type="NCBI Taxonomy" id="3140240"/>
    <lineage>
        <taxon>Bacteria</taxon>
        <taxon>Bacillati</taxon>
        <taxon>Actinomycetota</taxon>
        <taxon>Actinomycetes</taxon>
        <taxon>Micromonosporales</taxon>
        <taxon>Micromonosporaceae</taxon>
        <taxon>Polymorphospora</taxon>
    </lineage>
</organism>
<reference evidence="1 2" key="1">
    <citation type="submission" date="2024-04" db="EMBL/GenBank/DDBJ databases">
        <title>Polymorphospora sp. isolated from Baiyangdian Lake in Xiong'an New Area.</title>
        <authorList>
            <person name="Zhang X."/>
            <person name="Liu J."/>
        </authorList>
    </citation>
    <scope>NUCLEOTIDE SEQUENCE [LARGE SCALE GENOMIC DNA]</scope>
    <source>
        <strain evidence="1 2">2-325</strain>
    </source>
</reference>
<sequence>MISVFRFPLADVLDLAEHAVAATEHADPVCDEPSGPALLLVGDDGVYLMSNGLPQPPPAPGQPPASTVRAVFADRLGRDQPDPDGDDLLVALPLRQPGTHLIERLRAAAGTGRNSVIVTILGRQVTVSAAHVPTPRQA</sequence>
<dbReference type="EMBL" id="JBCGDC010000023">
    <property type="protein sequence ID" value="MFB6393561.1"/>
    <property type="molecule type" value="Genomic_DNA"/>
</dbReference>
<name>A0ABV5CNI1_9ACTN</name>
<evidence type="ECO:0000313" key="1">
    <source>
        <dbReference type="EMBL" id="MFB6393561.1"/>
    </source>
</evidence>
<evidence type="ECO:0000313" key="2">
    <source>
        <dbReference type="Proteomes" id="UP001582793"/>
    </source>
</evidence>
<dbReference type="Proteomes" id="UP001582793">
    <property type="component" value="Unassembled WGS sequence"/>
</dbReference>
<proteinExistence type="predicted"/>